<evidence type="ECO:0000313" key="2">
    <source>
        <dbReference type="Proteomes" id="UP000014974"/>
    </source>
</evidence>
<name>S7V4Y4_9BACT</name>
<proteinExistence type="predicted"/>
<accession>S7V4Y4</accession>
<dbReference type="Proteomes" id="UP000014974">
    <property type="component" value="Unassembled WGS sequence"/>
</dbReference>
<dbReference type="STRING" id="641524.ADICYQ_5693"/>
<evidence type="ECO:0000313" key="1">
    <source>
        <dbReference type="EMBL" id="EPR65160.1"/>
    </source>
</evidence>
<gene>
    <name evidence="1" type="ORF">ADICYQ_5693</name>
</gene>
<dbReference type="EMBL" id="ATNM01000197">
    <property type="protein sequence ID" value="EPR65160.1"/>
    <property type="molecule type" value="Genomic_DNA"/>
</dbReference>
<dbReference type="AlphaFoldDB" id="S7V4Y4"/>
<organism evidence="1 2">
    <name type="scientific">Cyclobacterium qasimii M12-11B</name>
    <dbReference type="NCBI Taxonomy" id="641524"/>
    <lineage>
        <taxon>Bacteria</taxon>
        <taxon>Pseudomonadati</taxon>
        <taxon>Bacteroidota</taxon>
        <taxon>Cytophagia</taxon>
        <taxon>Cytophagales</taxon>
        <taxon>Cyclobacteriaceae</taxon>
        <taxon>Cyclobacterium</taxon>
    </lineage>
</organism>
<protein>
    <submittedName>
        <fullName evidence="1">Uncharacterized protein</fullName>
    </submittedName>
</protein>
<comment type="caution">
    <text evidence="1">The sequence shown here is derived from an EMBL/GenBank/DDBJ whole genome shotgun (WGS) entry which is preliminary data.</text>
</comment>
<reference evidence="1 2" key="1">
    <citation type="journal article" date="2013" name="Genome Announc.">
        <title>Draft Genome Sequence of Cyclobacterium qasimii Strain M12-11BT, Isolated from Arctic Marine Sediment.</title>
        <authorList>
            <person name="Shivaji S."/>
            <person name="Ara S."/>
            <person name="Singh A."/>
            <person name="Kumar Pinnaka A."/>
        </authorList>
    </citation>
    <scope>NUCLEOTIDE SEQUENCE [LARGE SCALE GENOMIC DNA]</scope>
    <source>
        <strain evidence="1 2">M12-11B</strain>
    </source>
</reference>
<sequence length="82" mass="9281">MVSFKELHSGQKGISKRYSVSGLKNGSLRIYPSDGVTAEELNVYLNSRYPWNTGEIPFTEVKNGNERYFEIKDVSGTVAFSW</sequence>